<keyword evidence="2" id="KW-0472">Membrane</keyword>
<protein>
    <submittedName>
        <fullName evidence="3">Uncharacterized protein</fullName>
    </submittedName>
</protein>
<dbReference type="Proteomes" id="UP000199699">
    <property type="component" value="Unassembled WGS sequence"/>
</dbReference>
<name>A0A1C6RDP3_9ACTN</name>
<gene>
    <name evidence="3" type="ORF">GA0070616_0676</name>
</gene>
<accession>A0A1C6RDP3</accession>
<dbReference type="AlphaFoldDB" id="A0A1C6RDP3"/>
<dbReference type="EMBL" id="FMHT01000003">
    <property type="protein sequence ID" value="SCL15260.1"/>
    <property type="molecule type" value="Genomic_DNA"/>
</dbReference>
<feature type="transmembrane region" description="Helical" evidence="2">
    <location>
        <begin position="115"/>
        <end position="133"/>
    </location>
</feature>
<feature type="region of interest" description="Disordered" evidence="1">
    <location>
        <begin position="144"/>
        <end position="165"/>
    </location>
</feature>
<proteinExistence type="predicted"/>
<evidence type="ECO:0000313" key="3">
    <source>
        <dbReference type="EMBL" id="SCL15260.1"/>
    </source>
</evidence>
<reference evidence="3 4" key="1">
    <citation type="submission" date="2016-06" db="EMBL/GenBank/DDBJ databases">
        <authorList>
            <person name="Kjaerup R.B."/>
            <person name="Dalgaard T.S."/>
            <person name="Juul-Madsen H.R."/>
        </authorList>
    </citation>
    <scope>NUCLEOTIDE SEQUENCE [LARGE SCALE GENOMIC DNA]</scope>
    <source>
        <strain evidence="3 4">DSM 43818</strain>
    </source>
</reference>
<feature type="transmembrane region" description="Helical" evidence="2">
    <location>
        <begin position="83"/>
        <end position="103"/>
    </location>
</feature>
<evidence type="ECO:0000256" key="2">
    <source>
        <dbReference type="SAM" id="Phobius"/>
    </source>
</evidence>
<evidence type="ECO:0000256" key="1">
    <source>
        <dbReference type="SAM" id="MobiDB-lite"/>
    </source>
</evidence>
<keyword evidence="2" id="KW-1133">Transmembrane helix</keyword>
<dbReference type="RefSeq" id="WP_091075965.1">
    <property type="nucleotide sequence ID" value="NZ_FMHT01000003.1"/>
</dbReference>
<keyword evidence="4" id="KW-1185">Reference proteome</keyword>
<feature type="transmembrane region" description="Helical" evidence="2">
    <location>
        <begin position="48"/>
        <end position="71"/>
    </location>
</feature>
<organism evidence="3 4">
    <name type="scientific">Micromonospora nigra</name>
    <dbReference type="NCBI Taxonomy" id="145857"/>
    <lineage>
        <taxon>Bacteria</taxon>
        <taxon>Bacillati</taxon>
        <taxon>Actinomycetota</taxon>
        <taxon>Actinomycetes</taxon>
        <taxon>Micromonosporales</taxon>
        <taxon>Micromonosporaceae</taxon>
        <taxon>Micromonospora</taxon>
    </lineage>
</organism>
<sequence length="165" mass="15975">MVATVTRHLVAAVAALSVFLAEGFLNYLGLLSLALVTGADAGGPLAGPVMVLMAVLLGLVLVPTAVTPAVAIAEAVAARLRPAARIAIASAVASALGAMYATAAGMVGGAVGTTPALLALALPLPAVGYAVVVHGTRAVGRLHADAPGPAGQTPTSAAGRVRSRC</sequence>
<evidence type="ECO:0000313" key="4">
    <source>
        <dbReference type="Proteomes" id="UP000199699"/>
    </source>
</evidence>
<keyword evidence="2" id="KW-0812">Transmembrane</keyword>